<feature type="region of interest" description="Disordered" evidence="1">
    <location>
        <begin position="163"/>
        <end position="183"/>
    </location>
</feature>
<feature type="region of interest" description="Disordered" evidence="1">
    <location>
        <begin position="1"/>
        <end position="78"/>
    </location>
</feature>
<evidence type="ECO:0000313" key="2">
    <source>
        <dbReference type="EMBL" id="KAK4550435.1"/>
    </source>
</evidence>
<name>A0AAV9JXN1_9PEZI</name>
<protein>
    <submittedName>
        <fullName evidence="2">Uncharacterized protein</fullName>
    </submittedName>
</protein>
<keyword evidence="3" id="KW-1185">Reference proteome</keyword>
<feature type="compositionally biased region" description="Pro residues" evidence="1">
    <location>
        <begin position="167"/>
        <end position="176"/>
    </location>
</feature>
<accession>A0AAV9JXN1</accession>
<sequence>MTSSPALINRASAQDIPSAEDASPSADRAGLANDDDRPWYASLDSIPESRKFNSGHHSASAGCVPGGRRSSSFAHSEIEKVKQEDLDVADDIPAVWPTQIDVTSRPSSQPDEMDDPALVDGVFDLEISEHDHRQSNTHHRCPSVGIPIAQLHNHFGREVSRFETPPATHPPCPPTAPRHANRRSIARRRSSLEHELMFPVEVGQPTQRQKGAARCSRPEAALGCGEHVVVVSGGGKAEVCHCSSGADW</sequence>
<gene>
    <name evidence="2" type="ORF">LTR36_000013</name>
</gene>
<evidence type="ECO:0000256" key="1">
    <source>
        <dbReference type="SAM" id="MobiDB-lite"/>
    </source>
</evidence>
<organism evidence="2 3">
    <name type="scientific">Oleoguttula mirabilis</name>
    <dbReference type="NCBI Taxonomy" id="1507867"/>
    <lineage>
        <taxon>Eukaryota</taxon>
        <taxon>Fungi</taxon>
        <taxon>Dikarya</taxon>
        <taxon>Ascomycota</taxon>
        <taxon>Pezizomycotina</taxon>
        <taxon>Dothideomycetes</taxon>
        <taxon>Dothideomycetidae</taxon>
        <taxon>Mycosphaerellales</taxon>
        <taxon>Teratosphaeriaceae</taxon>
        <taxon>Oleoguttula</taxon>
    </lineage>
</organism>
<evidence type="ECO:0000313" key="3">
    <source>
        <dbReference type="Proteomes" id="UP001324427"/>
    </source>
</evidence>
<reference evidence="2 3" key="1">
    <citation type="submission" date="2021-11" db="EMBL/GenBank/DDBJ databases">
        <title>Black yeast isolated from Biological Soil Crust.</title>
        <authorList>
            <person name="Kurbessoian T."/>
        </authorList>
    </citation>
    <scope>NUCLEOTIDE SEQUENCE [LARGE SCALE GENOMIC DNA]</scope>
    <source>
        <strain evidence="2 3">CCFEE 5522</strain>
    </source>
</reference>
<dbReference type="AlphaFoldDB" id="A0AAV9JXN1"/>
<proteinExistence type="predicted"/>
<dbReference type="EMBL" id="JAVFHQ010000001">
    <property type="protein sequence ID" value="KAK4550435.1"/>
    <property type="molecule type" value="Genomic_DNA"/>
</dbReference>
<dbReference type="Proteomes" id="UP001324427">
    <property type="component" value="Unassembled WGS sequence"/>
</dbReference>
<comment type="caution">
    <text evidence="2">The sequence shown here is derived from an EMBL/GenBank/DDBJ whole genome shotgun (WGS) entry which is preliminary data.</text>
</comment>